<reference evidence="1 2" key="1">
    <citation type="submission" date="2018-03" db="EMBL/GenBank/DDBJ databases">
        <title>Bioinformatic expansion and discovery of thiopeptide antibiotics.</title>
        <authorList>
            <person name="Schwalen C.J."/>
            <person name="Hudson G.A."/>
            <person name="Mitchell D.A."/>
        </authorList>
    </citation>
    <scope>NUCLEOTIDE SEQUENCE [LARGE SCALE GENOMIC DNA]</scope>
    <source>
        <strain evidence="1 2">ATCC 21389</strain>
    </source>
</reference>
<dbReference type="Proteomes" id="UP000248039">
    <property type="component" value="Unassembled WGS sequence"/>
</dbReference>
<proteinExistence type="predicted"/>
<evidence type="ECO:0000313" key="1">
    <source>
        <dbReference type="EMBL" id="PYC84053.1"/>
    </source>
</evidence>
<gene>
    <name evidence="1" type="ORF">C7C46_08230</name>
</gene>
<name>A0A2V4P2I2_9ACTN</name>
<evidence type="ECO:0000313" key="2">
    <source>
        <dbReference type="Proteomes" id="UP000248039"/>
    </source>
</evidence>
<protein>
    <submittedName>
        <fullName evidence="1">Uncharacterized protein</fullName>
    </submittedName>
</protein>
<accession>A0A2V4P2I2</accession>
<dbReference type="AlphaFoldDB" id="A0A2V4P2I2"/>
<dbReference type="EMBL" id="PYBW01000026">
    <property type="protein sequence ID" value="PYC84053.1"/>
    <property type="molecule type" value="Genomic_DNA"/>
</dbReference>
<organism evidence="1 2">
    <name type="scientific">Streptomyces tateyamensis</name>
    <dbReference type="NCBI Taxonomy" id="565073"/>
    <lineage>
        <taxon>Bacteria</taxon>
        <taxon>Bacillati</taxon>
        <taxon>Actinomycetota</taxon>
        <taxon>Actinomycetes</taxon>
        <taxon>Kitasatosporales</taxon>
        <taxon>Streptomycetaceae</taxon>
        <taxon>Streptomyces</taxon>
    </lineage>
</organism>
<sequence length="65" mass="7124">VRDRRTGSTVRVSLTSDGGQAVNGAFFPSISADGSRVVFVSRDRGLGLQPRLARFYPLFSHDLRT</sequence>
<feature type="non-terminal residue" evidence="1">
    <location>
        <position position="65"/>
    </location>
</feature>
<feature type="non-terminal residue" evidence="1">
    <location>
        <position position="1"/>
    </location>
</feature>
<keyword evidence="2" id="KW-1185">Reference proteome</keyword>
<comment type="caution">
    <text evidence="1">The sequence shown here is derived from an EMBL/GenBank/DDBJ whole genome shotgun (WGS) entry which is preliminary data.</text>
</comment>